<comment type="caution">
    <text evidence="12">The sequence shown here is derived from an EMBL/GenBank/DDBJ whole genome shotgun (WGS) entry which is preliminary data.</text>
</comment>
<gene>
    <name evidence="12" type="ORF">HOLleu_05028</name>
</gene>
<dbReference type="PANTHER" id="PTHR12135:SF0">
    <property type="entry name" value="DNA REPAIR PROTEIN COMPLEMENTING XP-C CELLS"/>
    <property type="match status" value="1"/>
</dbReference>
<evidence type="ECO:0000256" key="2">
    <source>
        <dbReference type="ARBA" id="ARBA00009525"/>
    </source>
</evidence>
<feature type="region of interest" description="Disordered" evidence="8">
    <location>
        <begin position="1"/>
        <end position="101"/>
    </location>
</feature>
<dbReference type="InterPro" id="IPR018026">
    <property type="entry name" value="DNA_repair_Rad4-like"/>
</dbReference>
<comment type="similarity">
    <text evidence="2">Belongs to the XPC family.</text>
</comment>
<dbReference type="Pfam" id="PF10403">
    <property type="entry name" value="BHD_1"/>
    <property type="match status" value="1"/>
</dbReference>
<keyword evidence="3" id="KW-0597">Phosphoprotein</keyword>
<feature type="compositionally biased region" description="Basic residues" evidence="8">
    <location>
        <begin position="730"/>
        <end position="746"/>
    </location>
</feature>
<feature type="compositionally biased region" description="Basic and acidic residues" evidence="8">
    <location>
        <begin position="146"/>
        <end position="161"/>
    </location>
</feature>
<dbReference type="InterPro" id="IPR042488">
    <property type="entry name" value="Rad4_BHD3_sf"/>
</dbReference>
<reference evidence="12" key="1">
    <citation type="submission" date="2021-10" db="EMBL/GenBank/DDBJ databases">
        <title>Tropical sea cucumber genome reveals ecological adaptation and Cuvierian tubules defense mechanism.</title>
        <authorList>
            <person name="Chen T."/>
        </authorList>
    </citation>
    <scope>NUCLEOTIDE SEQUENCE</scope>
    <source>
        <strain evidence="12">Nanhai2018</strain>
        <tissue evidence="12">Muscle</tissue>
    </source>
</reference>
<dbReference type="Proteomes" id="UP001152320">
    <property type="component" value="Chromosome 2"/>
</dbReference>
<evidence type="ECO:0000259" key="10">
    <source>
        <dbReference type="SMART" id="SM01031"/>
    </source>
</evidence>
<dbReference type="EMBL" id="JAIZAY010000002">
    <property type="protein sequence ID" value="KAJ8046378.1"/>
    <property type="molecule type" value="Genomic_DNA"/>
</dbReference>
<dbReference type="GO" id="GO:0003684">
    <property type="term" value="F:damaged DNA binding"/>
    <property type="evidence" value="ECO:0007669"/>
    <property type="project" value="InterPro"/>
</dbReference>
<dbReference type="FunFam" id="3.30.70.2460:FF:000001">
    <property type="entry name" value="DNA repair protein Rad4 family"/>
    <property type="match status" value="1"/>
</dbReference>
<evidence type="ECO:0000256" key="3">
    <source>
        <dbReference type="ARBA" id="ARBA00022553"/>
    </source>
</evidence>
<dbReference type="OrthoDB" id="300780at2759"/>
<feature type="compositionally biased region" description="Low complexity" evidence="8">
    <location>
        <begin position="616"/>
        <end position="631"/>
    </location>
</feature>
<dbReference type="GO" id="GO:0006289">
    <property type="term" value="P:nucleotide-excision repair"/>
    <property type="evidence" value="ECO:0007669"/>
    <property type="project" value="InterPro"/>
</dbReference>
<dbReference type="GO" id="GO:0000111">
    <property type="term" value="C:nucleotide-excision repair factor 2 complex"/>
    <property type="evidence" value="ECO:0007669"/>
    <property type="project" value="TreeGrafter"/>
</dbReference>
<evidence type="ECO:0000256" key="5">
    <source>
        <dbReference type="ARBA" id="ARBA00023125"/>
    </source>
</evidence>
<evidence type="ECO:0000259" key="11">
    <source>
        <dbReference type="SMART" id="SM01032"/>
    </source>
</evidence>
<dbReference type="NCBIfam" id="TIGR00605">
    <property type="entry name" value="rad4"/>
    <property type="match status" value="1"/>
</dbReference>
<dbReference type="SMART" id="SM01031">
    <property type="entry name" value="BHD_2"/>
    <property type="match status" value="1"/>
</dbReference>
<name>A0A9Q1HIS1_HOLLE</name>
<dbReference type="SMART" id="SM01030">
    <property type="entry name" value="BHD_1"/>
    <property type="match status" value="1"/>
</dbReference>
<feature type="compositionally biased region" description="Basic residues" evidence="8">
    <location>
        <begin position="47"/>
        <end position="56"/>
    </location>
</feature>
<dbReference type="GO" id="GO:0005737">
    <property type="term" value="C:cytoplasm"/>
    <property type="evidence" value="ECO:0007669"/>
    <property type="project" value="TreeGrafter"/>
</dbReference>
<dbReference type="InterPro" id="IPR018328">
    <property type="entry name" value="Rad4_beta-hairpin_dom3"/>
</dbReference>
<feature type="compositionally biased region" description="Basic residues" evidence="8">
    <location>
        <begin position="239"/>
        <end position="249"/>
    </location>
</feature>
<keyword evidence="13" id="KW-1185">Reference proteome</keyword>
<feature type="compositionally biased region" description="Acidic residues" evidence="8">
    <location>
        <begin position="716"/>
        <end position="725"/>
    </location>
</feature>
<feature type="compositionally biased region" description="Basic residues" evidence="8">
    <location>
        <begin position="350"/>
        <end position="359"/>
    </location>
</feature>
<dbReference type="FunFam" id="2.20.20.110:FF:000001">
    <property type="entry name" value="DNA repair protein complementing XP-C cells"/>
    <property type="match status" value="1"/>
</dbReference>
<keyword evidence="7" id="KW-0539">Nucleus</keyword>
<dbReference type="Pfam" id="PF10404">
    <property type="entry name" value="BHD_2"/>
    <property type="match status" value="1"/>
</dbReference>
<dbReference type="SMART" id="SM01032">
    <property type="entry name" value="BHD_3"/>
    <property type="match status" value="1"/>
</dbReference>
<feature type="compositionally biased region" description="Basic and acidic residues" evidence="8">
    <location>
        <begin position="214"/>
        <end position="238"/>
    </location>
</feature>
<feature type="compositionally biased region" description="Basic residues" evidence="8">
    <location>
        <begin position="774"/>
        <end position="785"/>
    </location>
</feature>
<accession>A0A9Q1HIS1</accession>
<keyword evidence="5" id="KW-0238">DNA-binding</keyword>
<sequence>MNSRRSKRKVVQEQISEAKTKRQKQTQRKEDDDESGQNSAVKESRDRRRKSGRRVQKIVSYNENGNTSSEEDQSESRDDPEFMAEEVWEDTKKKGNGRRNVKVRQEEKYIKTEPVVSKSEGLVANGPFEVTLKSELNLSSDEDSDHEDKDMKQNVESEKHLKTSANKIHVPYFPAKKENGGRKEVKESLKEKVVSKKPVRKLSLFDDSEEEEEEKKKEEDENQGMKEEELEEKREERPKKKKKAVVKLKKITEKAKEQLHEEVKEEEGSDSDYELKKRPKRKSRIDIPKTTKKEEGASSEDDKKDEAVSKQVTKRRINRSKRGVAIQKNENKETLIERQAAETKEVTKRTNGRKKRGRTKVSNETEVMKNEDGEEKQETKKRGRTKVSDETEVMKNEEGEKKQETSLKEEASDSSDEEWEDVEDIVHAEGSPKKKKQVSESSTSKGLEIDIELPGQEKKKKSYDWATYFRRQLNRFNKERQIELHKVHLLCLLANGFHRNQVCNNELLQGVALSVIPLDVVKARPKKLNIDFVYKLLFWFRKNFEVDASLPVPFKFPVYKLLQGMQSGKFSCDEELVMVFVLCIRALGGDARLVMSFQPMTWKAEKLDLNPKGKKSTSSSPMSPTTPSPKTVSKESDNKSSGAKPLPKDKTSASKNSHKGKSHSSKNPSKGKTPASKNPPKRSTSTSKRALNDSTKQSEKTKKPGKSKSVIKEETENGSDEEDIAETPKRTLRKRKATTAKIKRRPNPLDDVSDEEDGYSSEGSNYSEEEWIHQKKTSTKKKRKGNTVSPNTTTLDESLSSDSDFEIETLSVKKPKQTVRKLKKNYKILSSDSDQSVEIVNEKPAKKKTKKGVDVWAEVFVAVENTWVSVDCVQGFVNKPFECETQATQPLLYVVGFDNENSAKDITPRYASRWMAFNIKIRIEKFEENWWKETLSSYKSKKKKRDKDEDRQMQAHNLDQPLPKSIVEYKNHPLYALKRHLLKFEAIYPETAAVLGYCRGEPVYSRECVHILKSKHTWMKEARVVKDGEKPYKFVKKLINPFKKHLMTPEEQNQMLDIYGEWQTEPYVPPPAKDGIVPRNEYGNVELFQPSMLPKGTVHLKIPGLNKVANKLDIDCAPAMMGWEFHKRFACPILDGFVVCEEVADVLVAAWEEEQVELEKKRKLKREQRAMKNWKHLIKSMLIREKLKEKYQLEDDEPEETKGKSKGKSKKKKTAATKDFWPQNKMTTFEGDASNLLPFEKKSAKT</sequence>
<dbReference type="GO" id="GO:0003697">
    <property type="term" value="F:single-stranded DNA binding"/>
    <property type="evidence" value="ECO:0007669"/>
    <property type="project" value="TreeGrafter"/>
</dbReference>
<dbReference type="InterPro" id="IPR036985">
    <property type="entry name" value="Transglutaminase-like_sf"/>
</dbReference>
<evidence type="ECO:0000313" key="12">
    <source>
        <dbReference type="EMBL" id="KAJ8046378.1"/>
    </source>
</evidence>
<evidence type="ECO:0000313" key="13">
    <source>
        <dbReference type="Proteomes" id="UP001152320"/>
    </source>
</evidence>
<feature type="domain" description="Rad4 beta-hairpin" evidence="10">
    <location>
        <begin position="1012"/>
        <end position="1070"/>
    </location>
</feature>
<feature type="compositionally biased region" description="Basic and acidic residues" evidence="8">
    <location>
        <begin position="250"/>
        <end position="263"/>
    </location>
</feature>
<proteinExistence type="inferred from homology"/>
<feature type="compositionally biased region" description="Basic residues" evidence="8">
    <location>
        <begin position="312"/>
        <end position="322"/>
    </location>
</feature>
<feature type="region of interest" description="Disordered" evidence="8">
    <location>
        <begin position="1193"/>
        <end position="1226"/>
    </location>
</feature>
<organism evidence="12 13">
    <name type="scientific">Holothuria leucospilota</name>
    <name type="common">Black long sea cucumber</name>
    <name type="synonym">Mertensiothuria leucospilota</name>
    <dbReference type="NCBI Taxonomy" id="206669"/>
    <lineage>
        <taxon>Eukaryota</taxon>
        <taxon>Metazoa</taxon>
        <taxon>Echinodermata</taxon>
        <taxon>Eleutherozoa</taxon>
        <taxon>Echinozoa</taxon>
        <taxon>Holothuroidea</taxon>
        <taxon>Aspidochirotacea</taxon>
        <taxon>Aspidochirotida</taxon>
        <taxon>Holothuriidae</taxon>
        <taxon>Holothuria</taxon>
    </lineage>
</organism>
<feature type="region of interest" description="Disordered" evidence="8">
    <location>
        <begin position="134"/>
        <end position="450"/>
    </location>
</feature>
<dbReference type="InterPro" id="IPR018327">
    <property type="entry name" value="BHD_2"/>
</dbReference>
<feature type="compositionally biased region" description="Acidic residues" evidence="8">
    <location>
        <begin position="412"/>
        <end position="423"/>
    </location>
</feature>
<evidence type="ECO:0000256" key="4">
    <source>
        <dbReference type="ARBA" id="ARBA00022763"/>
    </source>
</evidence>
<dbReference type="Pfam" id="PF03835">
    <property type="entry name" value="Rad4"/>
    <property type="match status" value="1"/>
</dbReference>
<dbReference type="AlphaFoldDB" id="A0A9Q1HIS1"/>
<dbReference type="GO" id="GO:0071942">
    <property type="term" value="C:XPC complex"/>
    <property type="evidence" value="ECO:0007669"/>
    <property type="project" value="TreeGrafter"/>
</dbReference>
<dbReference type="SUPFAM" id="SSF54001">
    <property type="entry name" value="Cysteine proteinases"/>
    <property type="match status" value="1"/>
</dbReference>
<keyword evidence="6" id="KW-0234">DNA repair</keyword>
<evidence type="ECO:0000259" key="9">
    <source>
        <dbReference type="SMART" id="SM01030"/>
    </source>
</evidence>
<evidence type="ECO:0000256" key="1">
    <source>
        <dbReference type="ARBA" id="ARBA00004123"/>
    </source>
</evidence>
<feature type="compositionally biased region" description="Polar residues" evidence="8">
    <location>
        <begin position="681"/>
        <end position="695"/>
    </location>
</feature>
<keyword evidence="4" id="KW-0227">DNA damage</keyword>
<evidence type="ECO:0000256" key="7">
    <source>
        <dbReference type="ARBA" id="ARBA00023242"/>
    </source>
</evidence>
<dbReference type="GO" id="GO:0006298">
    <property type="term" value="P:mismatch repair"/>
    <property type="evidence" value="ECO:0007669"/>
    <property type="project" value="TreeGrafter"/>
</dbReference>
<evidence type="ECO:0000256" key="6">
    <source>
        <dbReference type="ARBA" id="ARBA00023204"/>
    </source>
</evidence>
<feature type="region of interest" description="Disordered" evidence="8">
    <location>
        <begin position="608"/>
        <end position="799"/>
    </location>
</feature>
<dbReference type="Gene3D" id="2.20.20.110">
    <property type="entry name" value="Rad4, beta-hairpin domain BHD1"/>
    <property type="match status" value="1"/>
</dbReference>
<dbReference type="Pfam" id="PF10405">
    <property type="entry name" value="BHD_3"/>
    <property type="match status" value="1"/>
</dbReference>
<protein>
    <submittedName>
        <fullName evidence="12">DNA repair protein complementing XP-C cells-like</fullName>
    </submittedName>
</protein>
<feature type="domain" description="Rad4 beta-hairpin" evidence="9">
    <location>
        <begin position="958"/>
        <end position="1010"/>
    </location>
</feature>
<dbReference type="InterPro" id="IPR004583">
    <property type="entry name" value="DNA_repair_Rad4"/>
</dbReference>
<comment type="subcellular location">
    <subcellularLocation>
        <location evidence="1">Nucleus</location>
    </subcellularLocation>
</comment>
<feature type="compositionally biased region" description="Basic and acidic residues" evidence="8">
    <location>
        <begin position="329"/>
        <end position="348"/>
    </location>
</feature>
<feature type="domain" description="Rad4 beta-hairpin" evidence="11">
    <location>
        <begin position="1077"/>
        <end position="1151"/>
    </location>
</feature>
<evidence type="ECO:0000256" key="8">
    <source>
        <dbReference type="SAM" id="MobiDB-lite"/>
    </source>
</evidence>
<feature type="compositionally biased region" description="Basic and acidic residues" evidence="8">
    <location>
        <begin position="175"/>
        <end position="194"/>
    </location>
</feature>
<feature type="compositionally biased region" description="Basic and acidic residues" evidence="8">
    <location>
        <begin position="361"/>
        <end position="411"/>
    </location>
</feature>
<dbReference type="Gene3D" id="3.30.70.2460">
    <property type="entry name" value="Rad4, beta-hairpin domain BHD3"/>
    <property type="match status" value="1"/>
</dbReference>
<feature type="compositionally biased region" description="Basic and acidic residues" evidence="8">
    <location>
        <begin position="284"/>
        <end position="308"/>
    </location>
</feature>
<dbReference type="InterPro" id="IPR038765">
    <property type="entry name" value="Papain-like_cys_pep_sf"/>
</dbReference>
<dbReference type="PANTHER" id="PTHR12135">
    <property type="entry name" value="DNA REPAIR PROTEIN XP-C / RAD4"/>
    <property type="match status" value="1"/>
</dbReference>
<dbReference type="InterPro" id="IPR018326">
    <property type="entry name" value="Rad4_beta-hairpin_dom1"/>
</dbReference>
<dbReference type="Gene3D" id="3.90.260.10">
    <property type="entry name" value="Transglutaminase-like"/>
    <property type="match status" value="2"/>
</dbReference>
<feature type="compositionally biased region" description="Basic residues" evidence="8">
    <location>
        <begin position="1204"/>
        <end position="1215"/>
    </location>
</feature>
<dbReference type="InterPro" id="IPR018325">
    <property type="entry name" value="Rad4/PNGase_transGLS-fold"/>
</dbReference>